<proteinExistence type="predicted"/>
<dbReference type="InterPro" id="IPR025979">
    <property type="entry name" value="ChrR-like_cupin_dom"/>
</dbReference>
<dbReference type="Pfam" id="PF12973">
    <property type="entry name" value="Cupin_7"/>
    <property type="match status" value="1"/>
</dbReference>
<dbReference type="SUPFAM" id="SSF51182">
    <property type="entry name" value="RmlC-like cupins"/>
    <property type="match status" value="1"/>
</dbReference>
<evidence type="ECO:0000259" key="1">
    <source>
        <dbReference type="Pfam" id="PF12973"/>
    </source>
</evidence>
<protein>
    <recommendedName>
        <fullName evidence="1">ChrR-like cupin domain-containing protein</fullName>
    </recommendedName>
</protein>
<accession>A0ABP9ALA5</accession>
<feature type="domain" description="ChrR-like cupin" evidence="1">
    <location>
        <begin position="22"/>
        <end position="115"/>
    </location>
</feature>
<comment type="caution">
    <text evidence="2">The sequence shown here is derived from an EMBL/GenBank/DDBJ whole genome shotgun (WGS) entry which is preliminary data.</text>
</comment>
<organism evidence="2 3">
    <name type="scientific">Actinomycetospora chlora</name>
    <dbReference type="NCBI Taxonomy" id="663608"/>
    <lineage>
        <taxon>Bacteria</taxon>
        <taxon>Bacillati</taxon>
        <taxon>Actinomycetota</taxon>
        <taxon>Actinomycetes</taxon>
        <taxon>Pseudonocardiales</taxon>
        <taxon>Pseudonocardiaceae</taxon>
        <taxon>Actinomycetospora</taxon>
    </lineage>
</organism>
<dbReference type="CDD" id="cd20302">
    <property type="entry name" value="cupin_DAD"/>
    <property type="match status" value="1"/>
</dbReference>
<name>A0ABP9ALA5_9PSEU</name>
<dbReference type="Gene3D" id="2.60.120.10">
    <property type="entry name" value="Jelly Rolls"/>
    <property type="match status" value="1"/>
</dbReference>
<dbReference type="InterPro" id="IPR014710">
    <property type="entry name" value="RmlC-like_jellyroll"/>
</dbReference>
<dbReference type="InterPro" id="IPR011051">
    <property type="entry name" value="RmlC_Cupin_sf"/>
</dbReference>
<evidence type="ECO:0000313" key="3">
    <source>
        <dbReference type="Proteomes" id="UP001500928"/>
    </source>
</evidence>
<gene>
    <name evidence="2" type="ORF">GCM10023200_15630</name>
</gene>
<evidence type="ECO:0000313" key="2">
    <source>
        <dbReference type="EMBL" id="GAA4783062.1"/>
    </source>
</evidence>
<keyword evidence="3" id="KW-1185">Reference proteome</keyword>
<sequence>MTATTPTSTMLDPAHFGGGTRHWHPFTPYSEDVELKIFTADLARNETVVLLRAKAGAQLGVHDHFGRVLAYSIQGKWSYAEHDWVAAPGDFVYEVANSQHTLVADPAEDIVLFIYVEGPIHFLDGEGNVVGVETAKTFAERYLQFCRDHGYPEPELFPF</sequence>
<dbReference type="Proteomes" id="UP001500928">
    <property type="component" value="Unassembled WGS sequence"/>
</dbReference>
<dbReference type="EMBL" id="BAABHO010000009">
    <property type="protein sequence ID" value="GAA4783062.1"/>
    <property type="molecule type" value="Genomic_DNA"/>
</dbReference>
<reference evidence="3" key="1">
    <citation type="journal article" date="2019" name="Int. J. Syst. Evol. Microbiol.">
        <title>The Global Catalogue of Microorganisms (GCM) 10K type strain sequencing project: providing services to taxonomists for standard genome sequencing and annotation.</title>
        <authorList>
            <consortium name="The Broad Institute Genomics Platform"/>
            <consortium name="The Broad Institute Genome Sequencing Center for Infectious Disease"/>
            <person name="Wu L."/>
            <person name="Ma J."/>
        </authorList>
    </citation>
    <scope>NUCLEOTIDE SEQUENCE [LARGE SCALE GENOMIC DNA]</scope>
    <source>
        <strain evidence="3">JCM 17979</strain>
    </source>
</reference>
<dbReference type="RefSeq" id="WP_345412669.1">
    <property type="nucleotide sequence ID" value="NZ_BAABHO010000009.1"/>
</dbReference>